<dbReference type="PANTHER" id="PTHR33724">
    <property type="entry name" value="INTRAFLAGELLAR TRANSPORT PROTEIN 43 HOMOLOG"/>
    <property type="match status" value="1"/>
</dbReference>
<evidence type="ECO:0000256" key="1">
    <source>
        <dbReference type="ARBA" id="ARBA00022794"/>
    </source>
</evidence>
<evidence type="ECO:0000256" key="2">
    <source>
        <dbReference type="SAM" id="MobiDB-lite"/>
    </source>
</evidence>
<dbReference type="EMBL" id="BEGY01000031">
    <property type="protein sequence ID" value="GAX78313.1"/>
    <property type="molecule type" value="Genomic_DNA"/>
</dbReference>
<dbReference type="OrthoDB" id="206950at2759"/>
<dbReference type="InterPro" id="IPR029302">
    <property type="entry name" value="IFT43"/>
</dbReference>
<comment type="caution">
    <text evidence="3">The sequence shown here is derived from an EMBL/GenBank/DDBJ whole genome shotgun (WGS) entry which is preliminary data.</text>
</comment>
<keyword evidence="1" id="KW-0970">Cilium biogenesis/degradation</keyword>
<feature type="region of interest" description="Disordered" evidence="2">
    <location>
        <begin position="1"/>
        <end position="145"/>
    </location>
</feature>
<feature type="compositionally biased region" description="Low complexity" evidence="2">
    <location>
        <begin position="82"/>
        <end position="93"/>
    </location>
</feature>
<evidence type="ECO:0000313" key="4">
    <source>
        <dbReference type="Proteomes" id="UP000232323"/>
    </source>
</evidence>
<accession>A0A250X5G9</accession>
<gene>
    <name evidence="3" type="ORF">CEUSTIGMA_g5755.t1</name>
</gene>
<proteinExistence type="predicted"/>
<dbReference type="STRING" id="1157962.A0A250X5G9"/>
<reference evidence="3 4" key="1">
    <citation type="submission" date="2017-08" db="EMBL/GenBank/DDBJ databases">
        <title>Acidophilic green algal genome provides insights into adaptation to an acidic environment.</title>
        <authorList>
            <person name="Hirooka S."/>
            <person name="Hirose Y."/>
            <person name="Kanesaki Y."/>
            <person name="Higuchi S."/>
            <person name="Fujiwara T."/>
            <person name="Onuma R."/>
            <person name="Era A."/>
            <person name="Ohbayashi R."/>
            <person name="Uzuka A."/>
            <person name="Nozaki H."/>
            <person name="Yoshikawa H."/>
            <person name="Miyagishima S.Y."/>
        </authorList>
    </citation>
    <scope>NUCLEOTIDE SEQUENCE [LARGE SCALE GENOMIC DNA]</scope>
    <source>
        <strain evidence="3 4">NIES-2499</strain>
    </source>
</reference>
<protein>
    <recommendedName>
        <fullName evidence="5">Intraflagellar transport protein 43</fullName>
    </recommendedName>
</protein>
<evidence type="ECO:0000313" key="3">
    <source>
        <dbReference type="EMBL" id="GAX78313.1"/>
    </source>
</evidence>
<feature type="compositionally biased region" description="Basic and acidic residues" evidence="2">
    <location>
        <begin position="124"/>
        <end position="145"/>
    </location>
</feature>
<keyword evidence="4" id="KW-1185">Reference proteome</keyword>
<dbReference type="Pfam" id="PF15305">
    <property type="entry name" value="IFT43"/>
    <property type="match status" value="1"/>
</dbReference>
<evidence type="ECO:0008006" key="5">
    <source>
        <dbReference type="Google" id="ProtNLM"/>
    </source>
</evidence>
<dbReference type="GO" id="GO:0005929">
    <property type="term" value="C:cilium"/>
    <property type="evidence" value="ECO:0007669"/>
    <property type="project" value="TreeGrafter"/>
</dbReference>
<feature type="region of interest" description="Disordered" evidence="2">
    <location>
        <begin position="240"/>
        <end position="266"/>
    </location>
</feature>
<dbReference type="Proteomes" id="UP000232323">
    <property type="component" value="Unassembled WGS sequence"/>
</dbReference>
<dbReference type="GO" id="GO:0030991">
    <property type="term" value="C:intraciliary transport particle A"/>
    <property type="evidence" value="ECO:0007669"/>
    <property type="project" value="InterPro"/>
</dbReference>
<organism evidence="3 4">
    <name type="scientific">Chlamydomonas eustigma</name>
    <dbReference type="NCBI Taxonomy" id="1157962"/>
    <lineage>
        <taxon>Eukaryota</taxon>
        <taxon>Viridiplantae</taxon>
        <taxon>Chlorophyta</taxon>
        <taxon>core chlorophytes</taxon>
        <taxon>Chlorophyceae</taxon>
        <taxon>CS clade</taxon>
        <taxon>Chlamydomonadales</taxon>
        <taxon>Chlamydomonadaceae</taxon>
        <taxon>Chlamydomonas</taxon>
    </lineage>
</organism>
<dbReference type="GO" id="GO:0035721">
    <property type="term" value="P:intraciliary retrograde transport"/>
    <property type="evidence" value="ECO:0007669"/>
    <property type="project" value="TreeGrafter"/>
</dbReference>
<sequence length="266" mass="29578">MDGAFEEPANVAPRAGRRARHAPQNQIIETAEEEPTVNNEKPSSSERAEDRETLDDEYQEKQEHNDNDESAPPAETRQGFIASPSKSFASPSPLGGFGIDNVTRPPPDGSNSDGNTKFAGISRRKQDQRVKEEEEKERVQSKYDELAERAAPIDGIMEIEEEGKEDMSAVVAEAPKVRSNKVQDIHELDEDMQYRLPAIDDREVDLSLLTAVLCSSEQVEEPDEVWDPDMLFTAVASELHLEKEKAEGPQEPSDGKEMSDQMSGLI</sequence>
<name>A0A250X5G9_9CHLO</name>
<dbReference type="AlphaFoldDB" id="A0A250X5G9"/>
<dbReference type="PANTHER" id="PTHR33724:SF1">
    <property type="entry name" value="INTRAFLAGELLAR TRANSPORT PROTEIN 43 HOMOLOG"/>
    <property type="match status" value="1"/>
</dbReference>
<feature type="compositionally biased region" description="Basic and acidic residues" evidence="2">
    <location>
        <begin position="240"/>
        <end position="259"/>
    </location>
</feature>